<accession>U4L4D0</accession>
<dbReference type="EMBL" id="HF935336">
    <property type="protein sequence ID" value="CCX07158.1"/>
    <property type="molecule type" value="Genomic_DNA"/>
</dbReference>
<dbReference type="AlphaFoldDB" id="U4L4D0"/>
<reference evidence="1 2" key="1">
    <citation type="journal article" date="2013" name="PLoS Genet.">
        <title>The genome and development-dependent transcriptomes of Pyronema confluens: a window into fungal evolution.</title>
        <authorList>
            <person name="Traeger S."/>
            <person name="Altegoer F."/>
            <person name="Freitag M."/>
            <person name="Gabaldon T."/>
            <person name="Kempken F."/>
            <person name="Kumar A."/>
            <person name="Marcet-Houben M."/>
            <person name="Poggeler S."/>
            <person name="Stajich J.E."/>
            <person name="Nowrousian M."/>
        </authorList>
    </citation>
    <scope>NUCLEOTIDE SEQUENCE [LARGE SCALE GENOMIC DNA]</scope>
    <source>
        <strain evidence="2">CBS 100304</strain>
        <tissue evidence="1">Vegetative mycelium</tissue>
    </source>
</reference>
<keyword evidence="2" id="KW-1185">Reference proteome</keyword>
<gene>
    <name evidence="1" type="ORF">PCON_06745</name>
</gene>
<evidence type="ECO:0000313" key="1">
    <source>
        <dbReference type="EMBL" id="CCX07158.1"/>
    </source>
</evidence>
<sequence length="149" mass="16908">MNKVSVVGRHHGRLMMIKQRGWNKEDEQLRACLSYRAPRESSNLISQSRVMNANFTIEPVNRYGLNIYNPHGALIANAPQMDGFFCLDVHRKSPTSTVHFENLNASPMLAAVKNKPEYTAPVLAFRRKTSIDSSKTVSDERNKANVFLF</sequence>
<evidence type="ECO:0000313" key="2">
    <source>
        <dbReference type="Proteomes" id="UP000018144"/>
    </source>
</evidence>
<name>U4L4D0_PYROM</name>
<proteinExistence type="predicted"/>
<dbReference type="Proteomes" id="UP000018144">
    <property type="component" value="Unassembled WGS sequence"/>
</dbReference>
<protein>
    <submittedName>
        <fullName evidence="1">Uncharacterized protein</fullName>
    </submittedName>
</protein>
<organism evidence="1 2">
    <name type="scientific">Pyronema omphalodes (strain CBS 100304)</name>
    <name type="common">Pyronema confluens</name>
    <dbReference type="NCBI Taxonomy" id="1076935"/>
    <lineage>
        <taxon>Eukaryota</taxon>
        <taxon>Fungi</taxon>
        <taxon>Dikarya</taxon>
        <taxon>Ascomycota</taxon>
        <taxon>Pezizomycotina</taxon>
        <taxon>Pezizomycetes</taxon>
        <taxon>Pezizales</taxon>
        <taxon>Pyronemataceae</taxon>
        <taxon>Pyronema</taxon>
    </lineage>
</organism>